<dbReference type="InterPro" id="IPR020587">
    <property type="entry name" value="RecA_monomer-monomer_interface"/>
</dbReference>
<dbReference type="InterPro" id="IPR010995">
    <property type="entry name" value="DNA_repair_Rad51/TF_NusA_a-hlx"/>
</dbReference>
<dbReference type="Pfam" id="PF00069">
    <property type="entry name" value="Pkinase"/>
    <property type="match status" value="1"/>
</dbReference>
<evidence type="ECO:0000256" key="7">
    <source>
        <dbReference type="PROSITE-ProRule" id="PRU10141"/>
    </source>
</evidence>
<evidence type="ECO:0000256" key="8">
    <source>
        <dbReference type="SAM" id="MobiDB-lite"/>
    </source>
</evidence>
<gene>
    <name evidence="12" type="ORF">G6F64_000293</name>
</gene>
<dbReference type="InterPro" id="IPR011009">
    <property type="entry name" value="Kinase-like_dom_sf"/>
</dbReference>
<keyword evidence="13" id="KW-1185">Reference proteome</keyword>
<evidence type="ECO:0000313" key="12">
    <source>
        <dbReference type="EMBL" id="KAG1315897.1"/>
    </source>
</evidence>
<dbReference type="Pfam" id="PF14520">
    <property type="entry name" value="HHH_5"/>
    <property type="match status" value="1"/>
</dbReference>
<dbReference type="FunFam" id="3.40.50.300:FF:000092">
    <property type="entry name" value="DNA repair protein Rad51 homolog"/>
    <property type="match status" value="1"/>
</dbReference>
<dbReference type="SMART" id="SM00220">
    <property type="entry name" value="S_TKc"/>
    <property type="match status" value="1"/>
</dbReference>
<dbReference type="PANTHER" id="PTHR22942">
    <property type="entry name" value="RECA/RAD51/RADA DNA STRAND-PAIRING FAMILY MEMBER"/>
    <property type="match status" value="1"/>
</dbReference>
<dbReference type="GO" id="GO:0140664">
    <property type="term" value="F:ATP-dependent DNA damage sensor activity"/>
    <property type="evidence" value="ECO:0007669"/>
    <property type="project" value="InterPro"/>
</dbReference>
<evidence type="ECO:0000259" key="11">
    <source>
        <dbReference type="PROSITE" id="PS50163"/>
    </source>
</evidence>
<evidence type="ECO:0000256" key="2">
    <source>
        <dbReference type="ARBA" id="ARBA00007095"/>
    </source>
</evidence>
<dbReference type="GO" id="GO:0000794">
    <property type="term" value="C:condensed nuclear chromosome"/>
    <property type="evidence" value="ECO:0007669"/>
    <property type="project" value="TreeGrafter"/>
</dbReference>
<evidence type="ECO:0000256" key="6">
    <source>
        <dbReference type="ARBA" id="ARBA00023242"/>
    </source>
</evidence>
<proteinExistence type="inferred from homology"/>
<dbReference type="CDD" id="cd19513">
    <property type="entry name" value="Rad51"/>
    <property type="match status" value="1"/>
</dbReference>
<feature type="domain" description="Protein kinase" evidence="9">
    <location>
        <begin position="330"/>
        <end position="655"/>
    </location>
</feature>
<sequence length="895" mass="100477">MSNKITPLQKLDPTLPTRLPAPPRRQTTSDYPSKEGQLTPPSSPRKTRHSSIAAKQQTTNDYQELNDLSISSIKSGANKKDSLVPFINASAKAVSLDPLDESMKTTKTLNNTRLPIPIPKKPLGILKCKNNTCSECETQTIEETVTVNKDQMSTKLRKPEIFASKSIKGSPRLTVCPPNDILQEQIVKERENSTKLSASLISAQGVISQPDEKIMTSDSNESNCMDRIHERLQLYVDSEEVSHEEPVKMGQKRERSKIEAVNAKTALQHFKPFLSPFEETEILKYHSIYCAGSHAKKHMATTDQTPNNYGYDDENGDYQIIIRDHLNYRYEIIESLGKGSFGQVVKCQDMKPKTKDKIVAVKIIRNKKRFHAQALTEIKILEQLMQLDPYNKHFIVRMLDHFYFREHLCIVFECLNMNLFEILQKNSYQGFSMALVKRFAYQLLTSVKFLGENNIIHCDLKPENILLKHPDKSGIRVIDLGSSCFVNEKVYSYIQSRFYRAPEVILGMEYGLPIDMWSTGCILAELYTGRPLFPGENELDQLACIMQLLGVPNKKYLDRCTRKKQFFAYDEGDYSNFTPISKLEDIGISASDVKKLRENGYHTVEAIAYAAKKALLAVKGISEAKADKLLVEAAKLVSLGFTTATEVHKRRQEVITITTGSKELDRLLGGGIETGSITEIFGEFRTGKSQLCHMLSVTAQLPLDMGGAQGKCLFIDTENTFRPNRILSIAQRYSLDGQDTLDNIAYARAYNTDHQTTLLIQAAAMMAETRFAVLIVDSAMALYRTDYAGRGELAARQIHLAQFLRQLQRLADEYGVAVVITNQVVAQVDGGASMFNPDPKKPAGGNIIAHASCTRLYLKKGRGETRICKVYDSPSLPENECVFAIHEEGITDADE</sequence>
<dbReference type="InterPro" id="IPR011941">
    <property type="entry name" value="DNA_recomb/repair_Rad51"/>
</dbReference>
<feature type="region of interest" description="Disordered" evidence="8">
    <location>
        <begin position="1"/>
        <end position="53"/>
    </location>
</feature>
<dbReference type="AlphaFoldDB" id="A0A9P6XK69"/>
<dbReference type="InterPro" id="IPR020588">
    <property type="entry name" value="RecA_ATP-bd"/>
</dbReference>
<dbReference type="InterPro" id="IPR027417">
    <property type="entry name" value="P-loop_NTPase"/>
</dbReference>
<dbReference type="PROSITE" id="PS00108">
    <property type="entry name" value="PROTEIN_KINASE_ST"/>
    <property type="match status" value="1"/>
</dbReference>
<comment type="similarity">
    <text evidence="2">Belongs to the RecA family. RAD51 subfamily.</text>
</comment>
<dbReference type="Gene3D" id="1.10.510.10">
    <property type="entry name" value="Transferase(Phosphotransferase) domain 1"/>
    <property type="match status" value="1"/>
</dbReference>
<feature type="binding site" evidence="7">
    <location>
        <position position="362"/>
    </location>
    <ligand>
        <name>ATP</name>
        <dbReference type="ChEBI" id="CHEBI:30616"/>
    </ligand>
</feature>
<dbReference type="InterPro" id="IPR003593">
    <property type="entry name" value="AAA+_ATPase"/>
</dbReference>
<reference evidence="12" key="1">
    <citation type="journal article" date="2020" name="Microb. Genom.">
        <title>Genetic diversity of clinical and environmental Mucorales isolates obtained from an investigation of mucormycosis cases among solid organ transplant recipients.</title>
        <authorList>
            <person name="Nguyen M.H."/>
            <person name="Kaul D."/>
            <person name="Muto C."/>
            <person name="Cheng S.J."/>
            <person name="Richter R.A."/>
            <person name="Bruno V.M."/>
            <person name="Liu G."/>
            <person name="Beyhan S."/>
            <person name="Sundermann A.J."/>
            <person name="Mounaud S."/>
            <person name="Pasculle A.W."/>
            <person name="Nierman W.C."/>
            <person name="Driscoll E."/>
            <person name="Cumbie R."/>
            <person name="Clancy C.J."/>
            <person name="Dupont C.L."/>
        </authorList>
    </citation>
    <scope>NUCLEOTIDE SEQUENCE</scope>
    <source>
        <strain evidence="12">GL11</strain>
    </source>
</reference>
<dbReference type="InterPro" id="IPR000719">
    <property type="entry name" value="Prot_kinase_dom"/>
</dbReference>
<dbReference type="FunFam" id="1.10.150.20:FF:000008">
    <property type="entry name" value="DNA repair protein RAD51 homolog"/>
    <property type="match status" value="1"/>
</dbReference>
<dbReference type="NCBIfam" id="TIGR02239">
    <property type="entry name" value="recomb_RAD51"/>
    <property type="match status" value="1"/>
</dbReference>
<dbReference type="InterPro" id="IPR042521">
    <property type="entry name" value="DYRK"/>
</dbReference>
<keyword evidence="6" id="KW-0539">Nucleus</keyword>
<organism evidence="12 13">
    <name type="scientific">Rhizopus oryzae</name>
    <name type="common">Mucormycosis agent</name>
    <name type="synonym">Rhizopus arrhizus var. delemar</name>
    <dbReference type="NCBI Taxonomy" id="64495"/>
    <lineage>
        <taxon>Eukaryota</taxon>
        <taxon>Fungi</taxon>
        <taxon>Fungi incertae sedis</taxon>
        <taxon>Mucoromycota</taxon>
        <taxon>Mucoromycotina</taxon>
        <taxon>Mucoromycetes</taxon>
        <taxon>Mucorales</taxon>
        <taxon>Mucorineae</taxon>
        <taxon>Rhizopodaceae</taxon>
        <taxon>Rhizopus</taxon>
    </lineage>
</organism>
<dbReference type="OrthoDB" id="9332038at2759"/>
<dbReference type="PANTHER" id="PTHR22942:SF39">
    <property type="entry name" value="DNA REPAIR PROTEIN RAD51 HOMOLOG 1"/>
    <property type="match status" value="1"/>
</dbReference>
<dbReference type="Gene3D" id="3.40.50.300">
    <property type="entry name" value="P-loop containing nucleotide triphosphate hydrolases"/>
    <property type="match status" value="1"/>
</dbReference>
<dbReference type="GO" id="GO:0042802">
    <property type="term" value="F:identical protein binding"/>
    <property type="evidence" value="ECO:0007669"/>
    <property type="project" value="UniProtKB-ARBA"/>
</dbReference>
<evidence type="ECO:0000256" key="1">
    <source>
        <dbReference type="ARBA" id="ARBA00004123"/>
    </source>
</evidence>
<dbReference type="NCBIfam" id="NF003301">
    <property type="entry name" value="PRK04301.1"/>
    <property type="match status" value="1"/>
</dbReference>
<evidence type="ECO:0008006" key="14">
    <source>
        <dbReference type="Google" id="ProtNLM"/>
    </source>
</evidence>
<dbReference type="GO" id="GO:0000150">
    <property type="term" value="F:DNA strand exchange activity"/>
    <property type="evidence" value="ECO:0007669"/>
    <property type="project" value="InterPro"/>
</dbReference>
<dbReference type="PROSITE" id="PS50011">
    <property type="entry name" value="PROTEIN_KINASE_DOM"/>
    <property type="match status" value="1"/>
</dbReference>
<feature type="domain" description="RecA family profile 2" evidence="11">
    <location>
        <begin position="832"/>
        <end position="895"/>
    </location>
</feature>
<dbReference type="Gene3D" id="1.10.150.20">
    <property type="entry name" value="5' to 3' exonuclease, C-terminal subdomain"/>
    <property type="match status" value="1"/>
</dbReference>
<evidence type="ECO:0000259" key="10">
    <source>
        <dbReference type="PROSITE" id="PS50162"/>
    </source>
</evidence>
<dbReference type="Gene3D" id="3.30.10.30">
    <property type="entry name" value="DYRK"/>
    <property type="match status" value="1"/>
</dbReference>
<dbReference type="SMART" id="SM00382">
    <property type="entry name" value="AAA"/>
    <property type="match status" value="1"/>
</dbReference>
<comment type="similarity">
    <text evidence="3">Belongs to the protein kinase superfamily. CMGC Ser/Thr protein kinase family. MNB/DYRK subfamily.</text>
</comment>
<protein>
    <recommendedName>
        <fullName evidence="14">Dual-specificity kinase</fullName>
    </recommendedName>
</protein>
<dbReference type="GO" id="GO:0042148">
    <property type="term" value="P:DNA strand invasion"/>
    <property type="evidence" value="ECO:0007669"/>
    <property type="project" value="TreeGrafter"/>
</dbReference>
<dbReference type="PROSITE" id="PS50163">
    <property type="entry name" value="RECA_3"/>
    <property type="match status" value="1"/>
</dbReference>
<dbReference type="GO" id="GO:0003697">
    <property type="term" value="F:single-stranded DNA binding"/>
    <property type="evidence" value="ECO:0007669"/>
    <property type="project" value="InterPro"/>
</dbReference>
<dbReference type="GO" id="GO:0000723">
    <property type="term" value="P:telomere maintenance"/>
    <property type="evidence" value="ECO:0007669"/>
    <property type="project" value="UniProtKB-ARBA"/>
</dbReference>
<comment type="caution">
    <text evidence="12">The sequence shown here is derived from an EMBL/GenBank/DDBJ whole genome shotgun (WGS) entry which is preliminary data.</text>
</comment>
<dbReference type="SUPFAM" id="SSF52540">
    <property type="entry name" value="P-loop containing nucleoside triphosphate hydrolases"/>
    <property type="match status" value="1"/>
</dbReference>
<dbReference type="SUPFAM" id="SSF47794">
    <property type="entry name" value="Rad51 N-terminal domain-like"/>
    <property type="match status" value="1"/>
</dbReference>
<dbReference type="EMBL" id="JAANQT010000017">
    <property type="protein sequence ID" value="KAG1315897.1"/>
    <property type="molecule type" value="Genomic_DNA"/>
</dbReference>
<feature type="domain" description="RecA family profile 1" evidence="10">
    <location>
        <begin position="653"/>
        <end position="824"/>
    </location>
</feature>
<dbReference type="GO" id="GO:0003690">
    <property type="term" value="F:double-stranded DNA binding"/>
    <property type="evidence" value="ECO:0007669"/>
    <property type="project" value="InterPro"/>
</dbReference>
<name>A0A9P6XK69_RHIOR</name>
<dbReference type="PROSITE" id="PS50162">
    <property type="entry name" value="RECA_2"/>
    <property type="match status" value="1"/>
</dbReference>
<keyword evidence="5 7" id="KW-0067">ATP-binding</keyword>
<dbReference type="GO" id="GO:1990426">
    <property type="term" value="P:mitotic recombination-dependent replication fork processing"/>
    <property type="evidence" value="ECO:0007669"/>
    <property type="project" value="InterPro"/>
</dbReference>
<dbReference type="SUPFAM" id="SSF56112">
    <property type="entry name" value="Protein kinase-like (PK-like)"/>
    <property type="match status" value="1"/>
</dbReference>
<evidence type="ECO:0000313" key="13">
    <source>
        <dbReference type="Proteomes" id="UP000716291"/>
    </source>
</evidence>
<evidence type="ECO:0000256" key="5">
    <source>
        <dbReference type="ARBA" id="ARBA00022840"/>
    </source>
</evidence>
<dbReference type="GO" id="GO:0000730">
    <property type="term" value="P:DNA recombinase assembly"/>
    <property type="evidence" value="ECO:0007669"/>
    <property type="project" value="TreeGrafter"/>
</dbReference>
<dbReference type="Proteomes" id="UP000716291">
    <property type="component" value="Unassembled WGS sequence"/>
</dbReference>
<dbReference type="GO" id="GO:0005524">
    <property type="term" value="F:ATP binding"/>
    <property type="evidence" value="ECO:0007669"/>
    <property type="project" value="UniProtKB-UniRule"/>
</dbReference>
<dbReference type="InterPro" id="IPR013632">
    <property type="entry name" value="Rad51_C"/>
</dbReference>
<dbReference type="Pfam" id="PF08423">
    <property type="entry name" value="Rad51"/>
    <property type="match status" value="1"/>
</dbReference>
<evidence type="ECO:0000256" key="4">
    <source>
        <dbReference type="ARBA" id="ARBA00022741"/>
    </source>
</evidence>
<dbReference type="GO" id="GO:0070192">
    <property type="term" value="P:chromosome organization involved in meiotic cell cycle"/>
    <property type="evidence" value="ECO:0007669"/>
    <property type="project" value="TreeGrafter"/>
</dbReference>
<dbReference type="GO" id="GO:0004712">
    <property type="term" value="F:protein serine/threonine/tyrosine kinase activity"/>
    <property type="evidence" value="ECO:0007669"/>
    <property type="project" value="InterPro"/>
</dbReference>
<evidence type="ECO:0000259" key="9">
    <source>
        <dbReference type="PROSITE" id="PS50011"/>
    </source>
</evidence>
<dbReference type="InterPro" id="IPR017441">
    <property type="entry name" value="Protein_kinase_ATP_BS"/>
</dbReference>
<dbReference type="GO" id="GO:0007131">
    <property type="term" value="P:reciprocal meiotic recombination"/>
    <property type="evidence" value="ECO:0007669"/>
    <property type="project" value="TreeGrafter"/>
</dbReference>
<comment type="subcellular location">
    <subcellularLocation>
        <location evidence="1">Nucleus</location>
    </subcellularLocation>
</comment>
<feature type="compositionally biased region" description="Low complexity" evidence="8">
    <location>
        <begin position="11"/>
        <end position="28"/>
    </location>
</feature>
<dbReference type="InterPro" id="IPR008271">
    <property type="entry name" value="Ser/Thr_kinase_AS"/>
</dbReference>
<evidence type="ECO:0000256" key="3">
    <source>
        <dbReference type="ARBA" id="ARBA00008867"/>
    </source>
</evidence>
<dbReference type="PROSITE" id="PS00107">
    <property type="entry name" value="PROTEIN_KINASE_ATP"/>
    <property type="match status" value="1"/>
</dbReference>
<keyword evidence="4 7" id="KW-0547">Nucleotide-binding</keyword>
<dbReference type="GO" id="GO:0006312">
    <property type="term" value="P:mitotic recombination"/>
    <property type="evidence" value="ECO:0007669"/>
    <property type="project" value="TreeGrafter"/>
</dbReference>
<accession>A0A9P6XK69</accession>
<dbReference type="CDD" id="cd14210">
    <property type="entry name" value="PKc_DYRK"/>
    <property type="match status" value="1"/>
</dbReference>